<evidence type="ECO:0000256" key="5">
    <source>
        <dbReference type="ARBA" id="ARBA00023136"/>
    </source>
</evidence>
<evidence type="ECO:0000256" key="1">
    <source>
        <dbReference type="ARBA" id="ARBA00004651"/>
    </source>
</evidence>
<dbReference type="GO" id="GO:0005886">
    <property type="term" value="C:plasma membrane"/>
    <property type="evidence" value="ECO:0007669"/>
    <property type="project" value="UniProtKB-SubCell"/>
</dbReference>
<dbReference type="InterPro" id="IPR000620">
    <property type="entry name" value="EamA_dom"/>
</dbReference>
<feature type="region of interest" description="Disordered" evidence="6">
    <location>
        <begin position="418"/>
        <end position="473"/>
    </location>
</feature>
<feature type="transmembrane region" description="Helical" evidence="7">
    <location>
        <begin position="226"/>
        <end position="245"/>
    </location>
</feature>
<feature type="transmembrane region" description="Helical" evidence="7">
    <location>
        <begin position="333"/>
        <end position="357"/>
    </location>
</feature>
<dbReference type="EMBL" id="FXAN01000014">
    <property type="protein sequence ID" value="SMF98330.1"/>
    <property type="molecule type" value="Genomic_DNA"/>
</dbReference>
<evidence type="ECO:0000256" key="4">
    <source>
        <dbReference type="ARBA" id="ARBA00022989"/>
    </source>
</evidence>
<feature type="compositionally biased region" description="Basic residues" evidence="6">
    <location>
        <begin position="450"/>
        <end position="473"/>
    </location>
</feature>
<feature type="transmembrane region" description="Helical" evidence="7">
    <location>
        <begin position="276"/>
        <end position="293"/>
    </location>
</feature>
<keyword evidence="2" id="KW-1003">Cell membrane</keyword>
<protein>
    <submittedName>
        <fullName evidence="9">Permease of the drug/metabolite transporter (DMT) superfamily</fullName>
    </submittedName>
</protein>
<feature type="compositionally biased region" description="Basic and acidic residues" evidence="6">
    <location>
        <begin position="437"/>
        <end position="449"/>
    </location>
</feature>
<evidence type="ECO:0000256" key="7">
    <source>
        <dbReference type="SAM" id="Phobius"/>
    </source>
</evidence>
<dbReference type="PANTHER" id="PTHR42920:SF11">
    <property type="entry name" value="INNER MEMBRANE PROTEIN YTFF"/>
    <property type="match status" value="1"/>
</dbReference>
<feature type="transmembrane region" description="Helical" evidence="7">
    <location>
        <begin position="152"/>
        <end position="175"/>
    </location>
</feature>
<keyword evidence="4 7" id="KW-1133">Transmembrane helix</keyword>
<comment type="subcellular location">
    <subcellularLocation>
        <location evidence="1">Cell membrane</location>
        <topology evidence="1">Multi-pass membrane protein</topology>
    </subcellularLocation>
</comment>
<evidence type="ECO:0000259" key="8">
    <source>
        <dbReference type="Pfam" id="PF00892"/>
    </source>
</evidence>
<evidence type="ECO:0000256" key="6">
    <source>
        <dbReference type="SAM" id="MobiDB-lite"/>
    </source>
</evidence>
<evidence type="ECO:0000256" key="2">
    <source>
        <dbReference type="ARBA" id="ARBA00022475"/>
    </source>
</evidence>
<gene>
    <name evidence="9" type="ORF">BSIN_1622</name>
</gene>
<dbReference type="PANTHER" id="PTHR42920">
    <property type="entry name" value="OS03G0707200 PROTEIN-RELATED"/>
    <property type="match status" value="1"/>
</dbReference>
<proteinExistence type="predicted"/>
<feature type="transmembrane region" description="Helical" evidence="7">
    <location>
        <begin position="392"/>
        <end position="409"/>
    </location>
</feature>
<keyword evidence="5 7" id="KW-0472">Membrane</keyword>
<dbReference type="InterPro" id="IPR051258">
    <property type="entry name" value="Diverse_Substrate_Transporter"/>
</dbReference>
<keyword evidence="3 7" id="KW-0812">Transmembrane</keyword>
<feature type="domain" description="EamA" evidence="8">
    <location>
        <begin position="124"/>
        <end position="268"/>
    </location>
</feature>
<dbReference type="AlphaFoldDB" id="A0A238GZC5"/>
<feature type="transmembrane region" description="Helical" evidence="7">
    <location>
        <begin position="369"/>
        <end position="386"/>
    </location>
</feature>
<name>A0A238GZC5_9BURK</name>
<feature type="transmembrane region" description="Helical" evidence="7">
    <location>
        <begin position="252"/>
        <end position="270"/>
    </location>
</feature>
<feature type="domain" description="EamA" evidence="8">
    <location>
        <begin position="279"/>
        <end position="407"/>
    </location>
</feature>
<sequence length="473" mass="50021">MFAFAIVNGIALVDARGCRRGGGTPPRAEFGKPFIALDCLPPVAPGAANLIAPPCAARLLPRCVSWHPAPPRRLHLAMLSRRDAFCPPGTERMTGAPGLRYRCVTFPAPISRARATPMFVRTHAVFTALLAAVLFGSTTPVAKLLLGALPPFMVAGLFYLGSGAGLAVFILVRRLSRGEPADAHHSVAARLPPAELPWLAGAVVAGGVAGPALLMLGLAATPAATSALLLNLEGVFTAVIAWLVFRENVDGQIFAGMAAIVAGGVLLSWHPGAAHLPAGALLVAAACACWAIDNNLTRKVSAHDAATIACIKGLVAGTVNLVIAFALGSRLPAVPAVAAAMLTGFAGYGVSLVLFVLALRDLGTARTGAYFSVAPLFGVGLSLAIWPEWPALSFWAAAALMAVGIWLHLRERHEHPHTHEALEHSHRHRHDAHHQHTHDFDWDGDEPHTHTHRHTPLTHTHAHFPDIHHRHSH</sequence>
<reference evidence="9 10" key="1">
    <citation type="submission" date="2017-04" db="EMBL/GenBank/DDBJ databases">
        <authorList>
            <person name="Afonso C.L."/>
            <person name="Miller P.J."/>
            <person name="Scott M.A."/>
            <person name="Spackman E."/>
            <person name="Goraichik I."/>
            <person name="Dimitrov K.M."/>
            <person name="Suarez D.L."/>
            <person name="Swayne D.E."/>
        </authorList>
    </citation>
    <scope>NUCLEOTIDE SEQUENCE [LARGE SCALE GENOMIC DNA]</scope>
    <source>
        <strain evidence="9">LMG 28154</strain>
    </source>
</reference>
<evidence type="ECO:0000313" key="9">
    <source>
        <dbReference type="EMBL" id="SMF98330.1"/>
    </source>
</evidence>
<feature type="compositionally biased region" description="Basic residues" evidence="6">
    <location>
        <begin position="425"/>
        <end position="436"/>
    </location>
</feature>
<dbReference type="SUPFAM" id="SSF103481">
    <property type="entry name" value="Multidrug resistance efflux transporter EmrE"/>
    <property type="match status" value="2"/>
</dbReference>
<dbReference type="InterPro" id="IPR037185">
    <property type="entry name" value="EmrE-like"/>
</dbReference>
<accession>A0A238GZC5</accession>
<dbReference type="Proteomes" id="UP000198460">
    <property type="component" value="Unassembled WGS sequence"/>
</dbReference>
<feature type="transmembrane region" description="Helical" evidence="7">
    <location>
        <begin position="196"/>
        <end position="220"/>
    </location>
</feature>
<evidence type="ECO:0000256" key="3">
    <source>
        <dbReference type="ARBA" id="ARBA00022692"/>
    </source>
</evidence>
<feature type="transmembrane region" description="Helical" evidence="7">
    <location>
        <begin position="305"/>
        <end position="327"/>
    </location>
</feature>
<evidence type="ECO:0000313" key="10">
    <source>
        <dbReference type="Proteomes" id="UP000198460"/>
    </source>
</evidence>
<feature type="transmembrane region" description="Helical" evidence="7">
    <location>
        <begin position="124"/>
        <end position="146"/>
    </location>
</feature>
<dbReference type="Pfam" id="PF00892">
    <property type="entry name" value="EamA"/>
    <property type="match status" value="2"/>
</dbReference>
<organism evidence="9 10">
    <name type="scientific">Burkholderia singularis</name>
    <dbReference type="NCBI Taxonomy" id="1503053"/>
    <lineage>
        <taxon>Bacteria</taxon>
        <taxon>Pseudomonadati</taxon>
        <taxon>Pseudomonadota</taxon>
        <taxon>Betaproteobacteria</taxon>
        <taxon>Burkholderiales</taxon>
        <taxon>Burkholderiaceae</taxon>
        <taxon>Burkholderia</taxon>
        <taxon>pseudomallei group</taxon>
    </lineage>
</organism>